<evidence type="ECO:0000313" key="1">
    <source>
        <dbReference type="EMBL" id="RYU96506.1"/>
    </source>
</evidence>
<proteinExistence type="predicted"/>
<reference evidence="1 2" key="1">
    <citation type="submission" date="2019-02" db="EMBL/GenBank/DDBJ databases">
        <title>Bacterial novel species Emticicia sp. 17J42-9 isolated from soil.</title>
        <authorList>
            <person name="Jung H.-Y."/>
        </authorList>
    </citation>
    <scope>NUCLEOTIDE SEQUENCE [LARGE SCALE GENOMIC DNA]</scope>
    <source>
        <strain evidence="1 2">17J42-9</strain>
    </source>
</reference>
<dbReference type="AlphaFoldDB" id="A0A4Q5M2D1"/>
<keyword evidence="2" id="KW-1185">Reference proteome</keyword>
<dbReference type="InterPro" id="IPR025366">
    <property type="entry name" value="DUF4270"/>
</dbReference>
<organism evidence="1 2">
    <name type="scientific">Emticicia agri</name>
    <dbReference type="NCBI Taxonomy" id="2492393"/>
    <lineage>
        <taxon>Bacteria</taxon>
        <taxon>Pseudomonadati</taxon>
        <taxon>Bacteroidota</taxon>
        <taxon>Cytophagia</taxon>
        <taxon>Cytophagales</taxon>
        <taxon>Leadbetterellaceae</taxon>
        <taxon>Emticicia</taxon>
    </lineage>
</organism>
<dbReference type="Pfam" id="PF14092">
    <property type="entry name" value="DUF4270"/>
    <property type="match status" value="1"/>
</dbReference>
<accession>A0A4Q5M2D1</accession>
<name>A0A4Q5M2D1_9BACT</name>
<evidence type="ECO:0000313" key="2">
    <source>
        <dbReference type="Proteomes" id="UP000293162"/>
    </source>
</evidence>
<dbReference type="Proteomes" id="UP000293162">
    <property type="component" value="Unassembled WGS sequence"/>
</dbReference>
<sequence>MKLKLTKLKQVLKTTTLQKRTLIFIQNSFLKNSRNFTHKMRNVALMLLSAFFFSCEDPINIAVDTPTTGGQFSTTFTDTLTVERATVMLDSTVTSEQTGALVGHYKDPVFGDVSATVFAQVTLPYDGTNGSYYPFAVATADSLTAVYDSMYVYVVHNGFSYGDSTKPVTLNIHRLTEDFVKGKKYLNDNSLAYNATPLASQVLTYKDFKRATVSTTDSLIKFKMPQTVGQELFALANKAESRDIDKFTAAVKGFAFTVNQSAETVYGLSLTAGTSYPVVYYHAPGDTVAKSLPLTFLGERFSEIKSNRQGTVLQDLKMFQSIPASATGNKTYMQTGAGITTKMTFPTLENLLKTGSNNVAINKAELILEPDLDQITGNFKPPAQIALVEIGKDNRLKKTNNIEDFVALDVASGVQYVSDYSTTNNNYKFNFTSYIQDIINKRKTTDGIALVPSIISTSSTGATTILIYNNNVSRAVFKNIKLNVYYSGKR</sequence>
<gene>
    <name evidence="1" type="ORF">EWM59_06745</name>
</gene>
<comment type="caution">
    <text evidence="1">The sequence shown here is derived from an EMBL/GenBank/DDBJ whole genome shotgun (WGS) entry which is preliminary data.</text>
</comment>
<protein>
    <submittedName>
        <fullName evidence="1">DUF4270 family protein</fullName>
    </submittedName>
</protein>
<dbReference type="OrthoDB" id="1092930at2"/>
<dbReference type="EMBL" id="SEWF01000007">
    <property type="protein sequence ID" value="RYU96506.1"/>
    <property type="molecule type" value="Genomic_DNA"/>
</dbReference>